<keyword evidence="8" id="KW-0496">Mitochondrion</keyword>
<dbReference type="FunFam" id="3.30.1370.70:FF:000002">
    <property type="entry name" value="NFU1 iron-sulfur cluster scaffold homolog, mitochondrial"/>
    <property type="match status" value="1"/>
</dbReference>
<evidence type="ECO:0000256" key="4">
    <source>
        <dbReference type="ARBA" id="ARBA00022723"/>
    </source>
</evidence>
<dbReference type="SMART" id="SM00932">
    <property type="entry name" value="Nfu_N"/>
    <property type="match status" value="1"/>
</dbReference>
<dbReference type="PANTHER" id="PTHR11178">
    <property type="entry name" value="IRON-SULFUR CLUSTER SCAFFOLD PROTEIN NFU-RELATED"/>
    <property type="match status" value="1"/>
</dbReference>
<dbReference type="InterPro" id="IPR034904">
    <property type="entry name" value="FSCA_dom_sf"/>
</dbReference>
<proteinExistence type="inferred from homology"/>
<dbReference type="FunFam" id="3.30.300.130:FF:000001">
    <property type="entry name" value="NFU1 iron-sulfur cluster scaffold"/>
    <property type="match status" value="1"/>
</dbReference>
<dbReference type="RefSeq" id="XP_038062061.1">
    <property type="nucleotide sequence ID" value="XM_038206133.1"/>
</dbReference>
<dbReference type="InterPro" id="IPR035433">
    <property type="entry name" value="NFU1-like"/>
</dbReference>
<dbReference type="Gene3D" id="3.30.1370.70">
    <property type="entry name" value="Scaffold protein Nfu/NifU, N-terminal domain"/>
    <property type="match status" value="1"/>
</dbReference>
<reference evidence="10" key="1">
    <citation type="submission" date="2022-11" db="UniProtKB">
        <authorList>
            <consortium name="EnsemblMetazoa"/>
        </authorList>
    </citation>
    <scope>IDENTIFICATION</scope>
</reference>
<dbReference type="GeneID" id="119732566"/>
<dbReference type="Pfam" id="PF01106">
    <property type="entry name" value="NifU"/>
    <property type="match status" value="1"/>
</dbReference>
<comment type="subcellular location">
    <subcellularLocation>
        <location evidence="1">Mitochondrion</location>
    </subcellularLocation>
</comment>
<dbReference type="InterPro" id="IPR036498">
    <property type="entry name" value="Nfu/NifU_N_sf"/>
</dbReference>
<dbReference type="OrthoDB" id="565552at2759"/>
<evidence type="ECO:0000256" key="7">
    <source>
        <dbReference type="ARBA" id="ARBA00023014"/>
    </source>
</evidence>
<dbReference type="InterPro" id="IPR001075">
    <property type="entry name" value="NIF_FeS_clus_asmbl_NifU_C"/>
</dbReference>
<dbReference type="SUPFAM" id="SSF117916">
    <property type="entry name" value="Fe-S cluster assembly (FSCA) domain-like"/>
    <property type="match status" value="1"/>
</dbReference>
<dbReference type="EnsemblMetazoa" id="XM_038206133.1">
    <property type="protein sequence ID" value="XP_038062061.1"/>
    <property type="gene ID" value="LOC119732566"/>
</dbReference>
<evidence type="ECO:0000256" key="2">
    <source>
        <dbReference type="ARBA" id="ARBA00006420"/>
    </source>
</evidence>
<evidence type="ECO:0000256" key="1">
    <source>
        <dbReference type="ARBA" id="ARBA00004173"/>
    </source>
</evidence>
<comment type="similarity">
    <text evidence="2">Belongs to the NifU family.</text>
</comment>
<dbReference type="OMA" id="AIMEHYM"/>
<keyword evidence="4" id="KW-0479">Metal-binding</keyword>
<keyword evidence="11" id="KW-1185">Reference proteome</keyword>
<evidence type="ECO:0000313" key="11">
    <source>
        <dbReference type="Proteomes" id="UP000887568"/>
    </source>
</evidence>
<evidence type="ECO:0000256" key="8">
    <source>
        <dbReference type="ARBA" id="ARBA00023128"/>
    </source>
</evidence>
<accession>A0A914AEX2</accession>
<feature type="domain" description="Scaffold protein Nfu/NifU N-terminal" evidence="9">
    <location>
        <begin position="73"/>
        <end position="162"/>
    </location>
</feature>
<dbReference type="Proteomes" id="UP000887568">
    <property type="component" value="Unplaced"/>
</dbReference>
<name>A0A914AEX2_PATMI</name>
<dbReference type="Pfam" id="PF08712">
    <property type="entry name" value="Nfu_N"/>
    <property type="match status" value="1"/>
</dbReference>
<organism evidence="10 11">
    <name type="scientific">Patiria miniata</name>
    <name type="common">Bat star</name>
    <name type="synonym">Asterina miniata</name>
    <dbReference type="NCBI Taxonomy" id="46514"/>
    <lineage>
        <taxon>Eukaryota</taxon>
        <taxon>Metazoa</taxon>
        <taxon>Echinodermata</taxon>
        <taxon>Eleutherozoa</taxon>
        <taxon>Asterozoa</taxon>
        <taxon>Asteroidea</taxon>
        <taxon>Valvatacea</taxon>
        <taxon>Valvatida</taxon>
        <taxon>Asterinidae</taxon>
        <taxon>Patiria</taxon>
    </lineage>
</organism>
<dbReference type="AlphaFoldDB" id="A0A914AEX2"/>
<keyword evidence="5" id="KW-0809">Transit peptide</keyword>
<dbReference type="PANTHER" id="PTHR11178:SF1">
    <property type="entry name" value="NFU1 IRON-SULFUR CLUSTER SCAFFOLD HOMOLOG, MITOCHONDRIAL"/>
    <property type="match status" value="1"/>
</dbReference>
<dbReference type="PIRSF" id="PIRSF036773">
    <property type="entry name" value="HIRIP5"/>
    <property type="match status" value="1"/>
</dbReference>
<evidence type="ECO:0000313" key="10">
    <source>
        <dbReference type="EnsemblMetazoa" id="XP_038062061.1"/>
    </source>
</evidence>
<dbReference type="InterPro" id="IPR014824">
    <property type="entry name" value="Nfu/NifU_N"/>
</dbReference>
<sequence>MAAYRRGLTQSLRRIYVINSTRVANGRVQSEPTAVRGIHILQSVNTTTQGNSKQLLQRWAPTPSIQQARSMFIQTQDTPNPNSLKFIPGVPVLDQGGTVDFPSARTAHNSPLARLLFRIDGVKGVFFGSDFITITKVDDDTTEWAVLKPEIYATIMDFFTSGLPVMTDEQPAADTEIHEDDDETVAMIKELLDTRIRPTVQEDGGDIVYMGFEDGIVKLKMQGACTSCPSSVLTLKSGVQNMLQFYVPEVIGVEQIEDEADHVTSEEFDKLEKKLGEEPT</sequence>
<dbReference type="Gene3D" id="3.30.300.130">
    <property type="entry name" value="Fe-S cluster assembly (FSCA)"/>
    <property type="match status" value="1"/>
</dbReference>
<dbReference type="SUPFAM" id="SSF110836">
    <property type="entry name" value="Hypothetical protein SAV1430"/>
    <property type="match status" value="1"/>
</dbReference>
<dbReference type="GO" id="GO:0051536">
    <property type="term" value="F:iron-sulfur cluster binding"/>
    <property type="evidence" value="ECO:0007669"/>
    <property type="project" value="UniProtKB-KW"/>
</dbReference>
<keyword evidence="7" id="KW-0411">Iron-sulfur</keyword>
<dbReference type="GO" id="GO:0005739">
    <property type="term" value="C:mitochondrion"/>
    <property type="evidence" value="ECO:0007669"/>
    <property type="project" value="UniProtKB-SubCell"/>
</dbReference>
<dbReference type="CTD" id="27247"/>
<protein>
    <recommendedName>
        <fullName evidence="3">NFU1 iron-sulfur cluster scaffold homolog, mitochondrial</fullName>
    </recommendedName>
</protein>
<evidence type="ECO:0000259" key="9">
    <source>
        <dbReference type="SMART" id="SM00932"/>
    </source>
</evidence>
<keyword evidence="6" id="KW-0408">Iron</keyword>
<dbReference type="GO" id="GO:0016226">
    <property type="term" value="P:iron-sulfur cluster assembly"/>
    <property type="evidence" value="ECO:0007669"/>
    <property type="project" value="InterPro"/>
</dbReference>
<evidence type="ECO:0000256" key="5">
    <source>
        <dbReference type="ARBA" id="ARBA00022946"/>
    </source>
</evidence>
<evidence type="ECO:0000256" key="3">
    <source>
        <dbReference type="ARBA" id="ARBA00018782"/>
    </source>
</evidence>
<evidence type="ECO:0000256" key="6">
    <source>
        <dbReference type="ARBA" id="ARBA00023004"/>
    </source>
</evidence>
<dbReference type="GO" id="GO:0005506">
    <property type="term" value="F:iron ion binding"/>
    <property type="evidence" value="ECO:0007669"/>
    <property type="project" value="InterPro"/>
</dbReference>